<sequence>MASNAIIYPDVLDPIESASREYLDRHQEASLAVMCEYAVANAPLIRKVWADAGVKPGDIKSVADFREKAPFLTKDDIRAYRDAHNDPTGGMSVDSPGQTVSVGTTSGTTGDPTPVPNWRRTPAEETYARDHWHIGVRPGDHVCHMLFTFRGGHRRRSLSELGIAEICFSISPFEIPRIVDASKRFRPTSMSIFPNPLINAFEQYFEKTGEDPVDVFKSYKGAIFGGEPLGDRQKALTRSWGLELFETTSLGDVAGACECREHNGFHAYEDIAFIEAVDPITAEPVADGDIGELVVTSLVDRLSPLVRYRTGDLVSIDRSPCGCGRTHARFKLLGRATDQILVKGRSILPREIMGLVEKHDETRANLFQIIRADREMDELKLRIGYDVTRLKDSEDALKLRLYERISVAIEVPLVLELVDEQELLKLGPPHKIPRVTKT</sequence>
<dbReference type="eggNOG" id="COG1541">
    <property type="taxonomic scope" value="Bacteria"/>
</dbReference>
<keyword evidence="3" id="KW-1185">Reference proteome</keyword>
<gene>
    <name evidence="2" type="ORF">HOC_13843</name>
</gene>
<reference evidence="2 3" key="1">
    <citation type="journal article" date="2014" name="Antonie Van Leeuwenhoek">
        <title>Hyphomonas beringensis sp. nov. and Hyphomonas chukchiensis sp. nov., isolated from surface seawater of the Bering Sea and Chukchi Sea.</title>
        <authorList>
            <person name="Li C."/>
            <person name="Lai Q."/>
            <person name="Li G."/>
            <person name="Dong C."/>
            <person name="Wang J."/>
            <person name="Liao Y."/>
            <person name="Shao Z."/>
        </authorList>
    </citation>
    <scope>NUCLEOTIDE SEQUENCE [LARGE SCALE GENOMIC DNA]</scope>
    <source>
        <strain evidence="2 3">SCH89</strain>
    </source>
</reference>
<dbReference type="Proteomes" id="UP000024942">
    <property type="component" value="Unassembled WGS sequence"/>
</dbReference>
<evidence type="ECO:0000313" key="3">
    <source>
        <dbReference type="Proteomes" id="UP000024942"/>
    </source>
</evidence>
<dbReference type="RefSeq" id="WP_051624895.1">
    <property type="nucleotide sequence ID" value="NZ_ARYL01000022.1"/>
</dbReference>
<dbReference type="GO" id="GO:0016874">
    <property type="term" value="F:ligase activity"/>
    <property type="evidence" value="ECO:0007669"/>
    <property type="project" value="UniProtKB-KW"/>
</dbReference>
<comment type="caution">
    <text evidence="2">The sequence shown here is derived from an EMBL/GenBank/DDBJ whole genome shotgun (WGS) entry which is preliminary data.</text>
</comment>
<dbReference type="AlphaFoldDB" id="A0A059G550"/>
<dbReference type="EMBL" id="ARYL01000022">
    <property type="protein sequence ID" value="KDA01725.1"/>
    <property type="molecule type" value="Genomic_DNA"/>
</dbReference>
<dbReference type="InterPro" id="IPR042099">
    <property type="entry name" value="ANL_N_sf"/>
</dbReference>
<dbReference type="OrthoDB" id="580775at2"/>
<accession>A0A059G550</accession>
<dbReference type="PANTHER" id="PTHR43845:SF1">
    <property type="entry name" value="BLR5969 PROTEIN"/>
    <property type="match status" value="1"/>
</dbReference>
<feature type="region of interest" description="Disordered" evidence="1">
    <location>
        <begin position="82"/>
        <end position="120"/>
    </location>
</feature>
<dbReference type="PANTHER" id="PTHR43845">
    <property type="entry name" value="BLR5969 PROTEIN"/>
    <property type="match status" value="1"/>
</dbReference>
<dbReference type="STRING" id="1280953.HOC_13843"/>
<keyword evidence="2" id="KW-0436">Ligase</keyword>
<evidence type="ECO:0000256" key="1">
    <source>
        <dbReference type="SAM" id="MobiDB-lite"/>
    </source>
</evidence>
<dbReference type="Gene3D" id="3.40.50.12780">
    <property type="entry name" value="N-terminal domain of ligase-like"/>
    <property type="match status" value="1"/>
</dbReference>
<name>A0A059G550_9PROT</name>
<protein>
    <submittedName>
        <fullName evidence="2">Ligase</fullName>
    </submittedName>
</protein>
<proteinExistence type="predicted"/>
<evidence type="ECO:0000313" key="2">
    <source>
        <dbReference type="EMBL" id="KDA01725.1"/>
    </source>
</evidence>
<dbReference type="Gene3D" id="3.30.300.30">
    <property type="match status" value="1"/>
</dbReference>
<dbReference type="PATRIC" id="fig|1280953.3.peg.2782"/>
<dbReference type="InterPro" id="IPR045851">
    <property type="entry name" value="AMP-bd_C_sf"/>
</dbReference>
<dbReference type="SUPFAM" id="SSF56801">
    <property type="entry name" value="Acetyl-CoA synthetase-like"/>
    <property type="match status" value="1"/>
</dbReference>
<organism evidence="2 3">
    <name type="scientific">Hyphomonas oceanitis SCH89</name>
    <dbReference type="NCBI Taxonomy" id="1280953"/>
    <lineage>
        <taxon>Bacteria</taxon>
        <taxon>Pseudomonadati</taxon>
        <taxon>Pseudomonadota</taxon>
        <taxon>Alphaproteobacteria</taxon>
        <taxon>Hyphomonadales</taxon>
        <taxon>Hyphomonadaceae</taxon>
        <taxon>Hyphomonas</taxon>
    </lineage>
</organism>
<feature type="compositionally biased region" description="Low complexity" evidence="1">
    <location>
        <begin position="95"/>
        <end position="112"/>
    </location>
</feature>